<accession>A0A4D7C9G0</accession>
<dbReference type="Pfam" id="PF00202">
    <property type="entry name" value="Aminotran_3"/>
    <property type="match status" value="1"/>
</dbReference>
<dbReference type="InterPro" id="IPR015422">
    <property type="entry name" value="PyrdxlP-dep_Trfase_small"/>
</dbReference>
<protein>
    <recommendedName>
        <fullName evidence="4">Acetylornithine aminotransferase</fullName>
        <shortName evidence="4">ACOAT</shortName>
        <ecNumber evidence="4">2.6.1.11</ecNumber>
    </recommendedName>
</protein>
<dbReference type="Gene3D" id="3.40.640.10">
    <property type="entry name" value="Type I PLP-dependent aspartate aminotransferase-like (Major domain)"/>
    <property type="match status" value="1"/>
</dbReference>
<dbReference type="GO" id="GO:0042802">
    <property type="term" value="F:identical protein binding"/>
    <property type="evidence" value="ECO:0007669"/>
    <property type="project" value="TreeGrafter"/>
</dbReference>
<comment type="pathway">
    <text evidence="4">Amino-acid biosynthesis; L-arginine biosynthesis; N(2)-acetyl-L-ornithine from L-glutamate: step 4/4.</text>
</comment>
<evidence type="ECO:0000313" key="5">
    <source>
        <dbReference type="EMBL" id="QCI79537.1"/>
    </source>
</evidence>
<sequence length="396" mass="42870">MTSAIMPTYARADIEMVRGEGVYMFDAQGRKYLDFISGIGVMALGHCHPHLVKALHEQGARLWHTSNLYRIPLAERLAERLAAVTFADTMFFTNSGAEAWECSVKVARSYHHAMGTPQKFRIITCSNAFHGRTMAGIAATDQEKLRKGFEPLPDWFKVVPFNDLAAVEAAIDDSVGAIKFEPIQGEGGFTAATPEFMTGVRKLCDDHGLLMILDEIQCGVGRTGKLFAHEHYGITPDVMSIAKGIGGGFPVGACLATERAAIGMTAGTHGSTYGGNPLAMAVANAVLDIVLEPGFLEHATQMGQRLEAAFQQLTPNLDDIFDPDAPLPGMGLMRGIKCKVPNRDFVNHARSEGILAAAAGKDVMRFLPPLIIEQNHIDEACERISAAAKTYRKPEA</sequence>
<comment type="miscellaneous">
    <text evidence="4">May also have succinyldiaminopimelate aminotransferase activity, thus carrying out the corresponding step in lysine biosynthesis.</text>
</comment>
<dbReference type="KEGG" id="hgn:E6W36_08250"/>
<keyword evidence="1 4" id="KW-0032">Aminotransferase</keyword>
<keyword evidence="4" id="KW-0963">Cytoplasm</keyword>
<dbReference type="PROSITE" id="PS00600">
    <property type="entry name" value="AA_TRANSFER_CLASS_3"/>
    <property type="match status" value="1"/>
</dbReference>
<dbReference type="PIRSF" id="PIRSF000521">
    <property type="entry name" value="Transaminase_4ab_Lys_Orn"/>
    <property type="match status" value="1"/>
</dbReference>
<keyword evidence="4" id="KW-0055">Arginine biosynthesis</keyword>
<evidence type="ECO:0000256" key="4">
    <source>
        <dbReference type="HAMAP-Rule" id="MF_01107"/>
    </source>
</evidence>
<feature type="binding site" evidence="4">
    <location>
        <begin position="214"/>
        <end position="217"/>
    </location>
    <ligand>
        <name>pyridoxal 5'-phosphate</name>
        <dbReference type="ChEBI" id="CHEBI:597326"/>
    </ligand>
</feature>
<feature type="binding site" evidence="4">
    <location>
        <position position="272"/>
    </location>
    <ligand>
        <name>pyridoxal 5'-phosphate</name>
        <dbReference type="ChEBI" id="CHEBI:597326"/>
    </ligand>
</feature>
<dbReference type="FunFam" id="3.40.640.10:FF:000004">
    <property type="entry name" value="Acetylornithine aminotransferase"/>
    <property type="match status" value="1"/>
</dbReference>
<dbReference type="RefSeq" id="WP_222872335.1">
    <property type="nucleotide sequence ID" value="NZ_CP039704.1"/>
</dbReference>
<dbReference type="CDD" id="cd00610">
    <property type="entry name" value="OAT_like"/>
    <property type="match status" value="1"/>
</dbReference>
<reference evidence="6" key="1">
    <citation type="submission" date="2019-04" db="EMBL/GenBank/DDBJ databases">
        <title>Complete genome sequence of Sphingomonas sp. W1-2-3.</title>
        <authorList>
            <person name="Im W.T."/>
        </authorList>
    </citation>
    <scope>NUCLEOTIDE SEQUENCE [LARGE SCALE GENOMIC DNA]</scope>
    <source>
        <strain evidence="6">W1-2-3</strain>
    </source>
</reference>
<proteinExistence type="inferred from homology"/>
<keyword evidence="4" id="KW-0028">Amino-acid biosynthesis</keyword>
<keyword evidence="2 4" id="KW-0808">Transferase</keyword>
<keyword evidence="3 4" id="KW-0663">Pyridoxal phosphate</keyword>
<dbReference type="SUPFAM" id="SSF53383">
    <property type="entry name" value="PLP-dependent transferases"/>
    <property type="match status" value="1"/>
</dbReference>
<dbReference type="InterPro" id="IPR005814">
    <property type="entry name" value="Aminotrans_3"/>
</dbReference>
<dbReference type="Proteomes" id="UP000298714">
    <property type="component" value="Chromosome"/>
</dbReference>
<dbReference type="InterPro" id="IPR015421">
    <property type="entry name" value="PyrdxlP-dep_Trfase_major"/>
</dbReference>
<comment type="similarity">
    <text evidence="4">Belongs to the class-III pyridoxal-phosphate-dependent aminotransferase family. ArgD subfamily.</text>
</comment>
<dbReference type="UniPathway" id="UPA00068">
    <property type="reaction ID" value="UER00109"/>
</dbReference>
<feature type="binding site" evidence="4">
    <location>
        <position position="271"/>
    </location>
    <ligand>
        <name>N(2)-acetyl-L-ornithine</name>
        <dbReference type="ChEBI" id="CHEBI:57805"/>
    </ligand>
</feature>
<dbReference type="PANTHER" id="PTHR11986">
    <property type="entry name" value="AMINOTRANSFERASE CLASS III"/>
    <property type="match status" value="1"/>
</dbReference>
<comment type="subunit">
    <text evidence="4">Homodimer.</text>
</comment>
<gene>
    <name evidence="4" type="primary">argD</name>
    <name evidence="5" type="ORF">E6W36_08250</name>
</gene>
<dbReference type="NCBIfam" id="TIGR00707">
    <property type="entry name" value="argD"/>
    <property type="match status" value="1"/>
</dbReference>
<dbReference type="InterPro" id="IPR004636">
    <property type="entry name" value="AcOrn/SuccOrn_fam"/>
</dbReference>
<evidence type="ECO:0000313" key="6">
    <source>
        <dbReference type="Proteomes" id="UP000298714"/>
    </source>
</evidence>
<dbReference type="HAMAP" id="MF_01107">
    <property type="entry name" value="ArgD_aminotrans_3"/>
    <property type="match status" value="1"/>
</dbReference>
<evidence type="ECO:0000256" key="3">
    <source>
        <dbReference type="ARBA" id="ARBA00022898"/>
    </source>
</evidence>
<feature type="binding site" evidence="4">
    <location>
        <position position="132"/>
    </location>
    <ligand>
        <name>N(2)-acetyl-L-ornithine</name>
        <dbReference type="ChEBI" id="CHEBI:57805"/>
    </ligand>
</feature>
<comment type="catalytic activity">
    <reaction evidence="4">
        <text>N(2)-acetyl-L-ornithine + 2-oxoglutarate = N-acetyl-L-glutamate 5-semialdehyde + L-glutamate</text>
        <dbReference type="Rhea" id="RHEA:18049"/>
        <dbReference type="ChEBI" id="CHEBI:16810"/>
        <dbReference type="ChEBI" id="CHEBI:29123"/>
        <dbReference type="ChEBI" id="CHEBI:29985"/>
        <dbReference type="ChEBI" id="CHEBI:57805"/>
        <dbReference type="EC" id="2.6.1.11"/>
    </reaction>
</comment>
<dbReference type="EMBL" id="CP039704">
    <property type="protein sequence ID" value="QCI79537.1"/>
    <property type="molecule type" value="Genomic_DNA"/>
</dbReference>
<evidence type="ECO:0000256" key="1">
    <source>
        <dbReference type="ARBA" id="ARBA00022576"/>
    </source>
</evidence>
<dbReference type="AlphaFoldDB" id="A0A4D7C9G0"/>
<dbReference type="GO" id="GO:0005737">
    <property type="term" value="C:cytoplasm"/>
    <property type="evidence" value="ECO:0007669"/>
    <property type="project" value="UniProtKB-SubCell"/>
</dbReference>
<dbReference type="GO" id="GO:0003992">
    <property type="term" value="F:N2-acetyl-L-ornithine:2-oxoglutarate 5-aminotransferase activity"/>
    <property type="evidence" value="ECO:0007669"/>
    <property type="project" value="UniProtKB-UniRule"/>
</dbReference>
<comment type="subcellular location">
    <subcellularLocation>
        <location evidence="4">Cytoplasm</location>
    </subcellularLocation>
</comment>
<name>A0A4D7C9G0_9SPHN</name>
<dbReference type="InterPro" id="IPR049704">
    <property type="entry name" value="Aminotrans_3_PPA_site"/>
</dbReference>
<dbReference type="GO" id="GO:0006526">
    <property type="term" value="P:L-arginine biosynthetic process"/>
    <property type="evidence" value="ECO:0007669"/>
    <property type="project" value="UniProtKB-UniRule"/>
</dbReference>
<dbReference type="Gene3D" id="3.90.1150.10">
    <property type="entry name" value="Aspartate Aminotransferase, domain 1"/>
    <property type="match status" value="1"/>
</dbReference>
<comment type="cofactor">
    <cofactor evidence="4">
        <name>pyridoxal 5'-phosphate</name>
        <dbReference type="ChEBI" id="CHEBI:597326"/>
    </cofactor>
    <text evidence="4">Binds 1 pyridoxal phosphate per subunit.</text>
</comment>
<dbReference type="PANTHER" id="PTHR11986:SF113">
    <property type="entry name" value="SUCCINYLORNITHINE TRANSAMINASE"/>
    <property type="match status" value="1"/>
</dbReference>
<keyword evidence="6" id="KW-1185">Reference proteome</keyword>
<dbReference type="GO" id="GO:0030170">
    <property type="term" value="F:pyridoxal phosphate binding"/>
    <property type="evidence" value="ECO:0007669"/>
    <property type="project" value="InterPro"/>
</dbReference>
<dbReference type="InterPro" id="IPR015424">
    <property type="entry name" value="PyrdxlP-dep_Trfase"/>
</dbReference>
<feature type="modified residue" description="N6-(pyridoxal phosphate)lysine" evidence="4">
    <location>
        <position position="243"/>
    </location>
</feature>
<feature type="binding site" evidence="4">
    <location>
        <begin position="96"/>
        <end position="97"/>
    </location>
    <ligand>
        <name>pyridoxal 5'-phosphate</name>
        <dbReference type="ChEBI" id="CHEBI:597326"/>
    </ligand>
</feature>
<dbReference type="EC" id="2.6.1.11" evidence="4"/>
<organism evidence="5 6">
    <name type="scientific">Hankyongella ginsenosidimutans</name>
    <dbReference type="NCBI Taxonomy" id="1763828"/>
    <lineage>
        <taxon>Bacteria</taxon>
        <taxon>Pseudomonadati</taxon>
        <taxon>Pseudomonadota</taxon>
        <taxon>Alphaproteobacteria</taxon>
        <taxon>Sphingomonadales</taxon>
        <taxon>Sphingomonadaceae</taxon>
        <taxon>Hankyongella</taxon>
    </lineage>
</organism>
<evidence type="ECO:0000256" key="2">
    <source>
        <dbReference type="ARBA" id="ARBA00022679"/>
    </source>
</evidence>
<dbReference type="InterPro" id="IPR050103">
    <property type="entry name" value="Class-III_PLP-dep_AT"/>
</dbReference>
<dbReference type="NCBIfam" id="NF002325">
    <property type="entry name" value="PRK01278.1"/>
    <property type="match status" value="1"/>
</dbReference>
<feature type="binding site" evidence="4">
    <location>
        <position position="129"/>
    </location>
    <ligand>
        <name>pyridoxal 5'-phosphate</name>
        <dbReference type="ChEBI" id="CHEBI:597326"/>
    </ligand>
</feature>